<keyword evidence="1" id="KW-0472">Membrane</keyword>
<dbReference type="EMBL" id="JAVDWE010000006">
    <property type="protein sequence ID" value="MDR7094919.1"/>
    <property type="molecule type" value="Genomic_DNA"/>
</dbReference>
<feature type="transmembrane region" description="Helical" evidence="1">
    <location>
        <begin position="55"/>
        <end position="71"/>
    </location>
</feature>
<organism evidence="2 3">
    <name type="scientific">Hydrogenophaga laconesensis</name>
    <dbReference type="NCBI Taxonomy" id="1805971"/>
    <lineage>
        <taxon>Bacteria</taxon>
        <taxon>Pseudomonadati</taxon>
        <taxon>Pseudomonadota</taxon>
        <taxon>Betaproteobacteria</taxon>
        <taxon>Burkholderiales</taxon>
        <taxon>Comamonadaceae</taxon>
        <taxon>Hydrogenophaga</taxon>
    </lineage>
</organism>
<reference evidence="2 3" key="1">
    <citation type="submission" date="2023-07" db="EMBL/GenBank/DDBJ databases">
        <title>Sorghum-associated microbial communities from plants grown in Nebraska, USA.</title>
        <authorList>
            <person name="Schachtman D."/>
        </authorList>
    </citation>
    <scope>NUCLEOTIDE SEQUENCE [LARGE SCALE GENOMIC DNA]</scope>
    <source>
        <strain evidence="2 3">BE240</strain>
    </source>
</reference>
<keyword evidence="1" id="KW-0812">Transmembrane</keyword>
<feature type="transmembrane region" description="Helical" evidence="1">
    <location>
        <begin position="30"/>
        <end position="49"/>
    </location>
</feature>
<name>A0ABU1VBS1_9BURK</name>
<protein>
    <submittedName>
        <fullName evidence="2">Uncharacterized protein</fullName>
    </submittedName>
</protein>
<proteinExistence type="predicted"/>
<accession>A0ABU1VBS1</accession>
<keyword evidence="1" id="KW-1133">Transmembrane helix</keyword>
<evidence type="ECO:0000313" key="3">
    <source>
        <dbReference type="Proteomes" id="UP001265550"/>
    </source>
</evidence>
<keyword evidence="3" id="KW-1185">Reference proteome</keyword>
<comment type="caution">
    <text evidence="2">The sequence shown here is derived from an EMBL/GenBank/DDBJ whole genome shotgun (WGS) entry which is preliminary data.</text>
</comment>
<gene>
    <name evidence="2" type="ORF">J2X09_002662</name>
</gene>
<dbReference type="Proteomes" id="UP001265550">
    <property type="component" value="Unassembled WGS sequence"/>
</dbReference>
<evidence type="ECO:0000256" key="1">
    <source>
        <dbReference type="SAM" id="Phobius"/>
    </source>
</evidence>
<sequence length="102" mass="10988">MRSKQTFPQAVAQSAASRAVYIEGAQLNTVWPLFVTLSFIAAGTAASLASQLSHPGIFITLLGLFGLWYASSRVTRSTWRRAAATADSARGMYCISTNRADE</sequence>
<evidence type="ECO:0000313" key="2">
    <source>
        <dbReference type="EMBL" id="MDR7094919.1"/>
    </source>
</evidence>